<name>A0A077ZYT4_STYLE</name>
<dbReference type="AlphaFoldDB" id="A0A077ZYT4"/>
<accession>A0A077ZYT4</accession>
<keyword evidence="3" id="KW-1185">Reference proteome</keyword>
<dbReference type="Proteomes" id="UP000039865">
    <property type="component" value="Unassembled WGS sequence"/>
</dbReference>
<protein>
    <submittedName>
        <fullName evidence="2">Uncharacterized protein</fullName>
    </submittedName>
</protein>
<feature type="compositionally biased region" description="Low complexity" evidence="1">
    <location>
        <begin position="208"/>
        <end position="217"/>
    </location>
</feature>
<feature type="region of interest" description="Disordered" evidence="1">
    <location>
        <begin position="198"/>
        <end position="221"/>
    </location>
</feature>
<organism evidence="2 3">
    <name type="scientific">Stylonychia lemnae</name>
    <name type="common">Ciliate</name>
    <dbReference type="NCBI Taxonomy" id="5949"/>
    <lineage>
        <taxon>Eukaryota</taxon>
        <taxon>Sar</taxon>
        <taxon>Alveolata</taxon>
        <taxon>Ciliophora</taxon>
        <taxon>Intramacronucleata</taxon>
        <taxon>Spirotrichea</taxon>
        <taxon>Stichotrichia</taxon>
        <taxon>Sporadotrichida</taxon>
        <taxon>Oxytrichidae</taxon>
        <taxon>Stylonychinae</taxon>
        <taxon>Stylonychia</taxon>
    </lineage>
</organism>
<evidence type="ECO:0000313" key="2">
    <source>
        <dbReference type="EMBL" id="CDW75070.1"/>
    </source>
</evidence>
<proteinExistence type="predicted"/>
<dbReference type="InParanoid" id="A0A077ZYT4"/>
<evidence type="ECO:0000313" key="3">
    <source>
        <dbReference type="Proteomes" id="UP000039865"/>
    </source>
</evidence>
<sequence>MSQGETASKGYKPPQKIVDLEKSIIKPIKISANDEQYEEKQPENHKKIKINKIHVEGQNKIQKSTIEKIAFIVPSHTKQSYSYSNGKSIINLLKMQVTQFSITNKKPPKLGFAFKARSIYVGEQQYASTQLQKLNALIGGSSTDASTQNLNFISSNFLSPNIQDHSQKPNLFNVPSQRSKVYPYKPVIVQKRSSNLSSFHKDNLRSSGQGQVGHQQQNSDSEQLKLGLIRAQTFVSHMTQSLQTIEDIIDPKDQQQIINFRIQEEKQVQSDFINAQSPYMHLKITDSDNQSENRDHLRKRVIFSSLDELDSCVSENNYLRRIQFKGKLSYQDWLLHMQTQVQLSKQKQI</sequence>
<dbReference type="EMBL" id="CCKQ01003929">
    <property type="protein sequence ID" value="CDW75070.1"/>
    <property type="molecule type" value="Genomic_DNA"/>
</dbReference>
<reference evidence="2 3" key="1">
    <citation type="submission" date="2014-06" db="EMBL/GenBank/DDBJ databases">
        <authorList>
            <person name="Swart Estienne"/>
        </authorList>
    </citation>
    <scope>NUCLEOTIDE SEQUENCE [LARGE SCALE GENOMIC DNA]</scope>
    <source>
        <strain evidence="2 3">130c</strain>
    </source>
</reference>
<evidence type="ECO:0000256" key="1">
    <source>
        <dbReference type="SAM" id="MobiDB-lite"/>
    </source>
</evidence>
<gene>
    <name evidence="2" type="primary">Contig8697.g9283</name>
    <name evidence="2" type="ORF">STYLEM_4056</name>
</gene>